<evidence type="ECO:0000313" key="3">
    <source>
        <dbReference type="Proteomes" id="UP000317940"/>
    </source>
</evidence>
<protein>
    <submittedName>
        <fullName evidence="2">Uncharacterized protein</fullName>
    </submittedName>
</protein>
<reference evidence="2 3" key="1">
    <citation type="submission" date="2019-06" db="EMBL/GenBank/DDBJ databases">
        <title>Sequencing the genomes of 1000 actinobacteria strains.</title>
        <authorList>
            <person name="Klenk H.-P."/>
        </authorList>
    </citation>
    <scope>NUCLEOTIDE SEQUENCE [LARGE SCALE GENOMIC DNA]</scope>
    <source>
        <strain evidence="2 3">DSM 44826</strain>
    </source>
</reference>
<keyword evidence="1" id="KW-0812">Transmembrane</keyword>
<sequence>MVVALVITCEVAFWVLLCAGLAVRYLLGWRRTGLALLLGEPVLELVLLAATAVDLHGGARPSWEHGLAAVYLGFTVAYGRSTVRWLDGHAAHRLAGSPRPPKPPRHGRARARYEGWVWLRTLLASAVACALLQLAAWYVGGGSTAAAPLRSWQWVCLRVAGVHGVIALSYLLWPKKPPAGSPVGREPR</sequence>
<keyword evidence="1" id="KW-0472">Membrane</keyword>
<evidence type="ECO:0000256" key="1">
    <source>
        <dbReference type="SAM" id="Phobius"/>
    </source>
</evidence>
<feature type="transmembrane region" description="Helical" evidence="1">
    <location>
        <begin position="151"/>
        <end position="173"/>
    </location>
</feature>
<gene>
    <name evidence="2" type="ORF">FHX73_112378</name>
</gene>
<evidence type="ECO:0000313" key="2">
    <source>
        <dbReference type="EMBL" id="TWF98558.1"/>
    </source>
</evidence>
<accession>A0A561UGQ8</accession>
<comment type="caution">
    <text evidence="2">The sequence shown here is derived from an EMBL/GenBank/DDBJ whole genome shotgun (WGS) entry which is preliminary data.</text>
</comment>
<organism evidence="2 3">
    <name type="scientific">Kitasatospora viridis</name>
    <dbReference type="NCBI Taxonomy" id="281105"/>
    <lineage>
        <taxon>Bacteria</taxon>
        <taxon>Bacillati</taxon>
        <taxon>Actinomycetota</taxon>
        <taxon>Actinomycetes</taxon>
        <taxon>Kitasatosporales</taxon>
        <taxon>Streptomycetaceae</taxon>
        <taxon>Kitasatospora</taxon>
    </lineage>
</organism>
<dbReference type="Proteomes" id="UP000317940">
    <property type="component" value="Unassembled WGS sequence"/>
</dbReference>
<dbReference type="EMBL" id="VIWT01000001">
    <property type="protein sequence ID" value="TWF98558.1"/>
    <property type="molecule type" value="Genomic_DNA"/>
</dbReference>
<feature type="transmembrane region" description="Helical" evidence="1">
    <location>
        <begin position="6"/>
        <end position="27"/>
    </location>
</feature>
<proteinExistence type="predicted"/>
<keyword evidence="3" id="KW-1185">Reference proteome</keyword>
<dbReference type="OrthoDB" id="2082317at2"/>
<dbReference type="RefSeq" id="WP_145904974.1">
    <property type="nucleotide sequence ID" value="NZ_BAAAMZ010000032.1"/>
</dbReference>
<name>A0A561UGQ8_9ACTN</name>
<keyword evidence="1" id="KW-1133">Transmembrane helix</keyword>
<dbReference type="AlphaFoldDB" id="A0A561UGQ8"/>
<feature type="transmembrane region" description="Helical" evidence="1">
    <location>
        <begin position="117"/>
        <end position="139"/>
    </location>
</feature>